<dbReference type="PANTHER" id="PTHR40590:SF1">
    <property type="entry name" value="CYTOPLASMIC PROTEIN"/>
    <property type="match status" value="1"/>
</dbReference>
<dbReference type="PANTHER" id="PTHR40590">
    <property type="entry name" value="CYTOPLASMIC PROTEIN-RELATED"/>
    <property type="match status" value="1"/>
</dbReference>
<feature type="signal peptide" evidence="1">
    <location>
        <begin position="1"/>
        <end position="19"/>
    </location>
</feature>
<dbReference type="CDD" id="cd14789">
    <property type="entry name" value="Tiki"/>
    <property type="match status" value="1"/>
</dbReference>
<keyword evidence="1" id="KW-0732">Signal</keyword>
<dbReference type="Proteomes" id="UP001166293">
    <property type="component" value="Unassembled WGS sequence"/>
</dbReference>
<dbReference type="RefSeq" id="WP_217777755.1">
    <property type="nucleotide sequence ID" value="NZ_JAHRWL010000001.1"/>
</dbReference>
<name>A0ABS6N7I0_9RHOB</name>
<accession>A0ABS6N7I0</accession>
<dbReference type="PROSITE" id="PS51257">
    <property type="entry name" value="PROKAR_LIPOPROTEIN"/>
    <property type="match status" value="1"/>
</dbReference>
<protein>
    <submittedName>
        <fullName evidence="2">TraB/GumN family protein</fullName>
    </submittedName>
</protein>
<evidence type="ECO:0000313" key="2">
    <source>
        <dbReference type="EMBL" id="MBV2359974.1"/>
    </source>
</evidence>
<reference evidence="2" key="1">
    <citation type="submission" date="2021-06" db="EMBL/GenBank/DDBJ databases">
        <title>Thalassococcus sp. CAU 1522 isolated from sea sand, Republic of Korea.</title>
        <authorList>
            <person name="Kim W."/>
        </authorList>
    </citation>
    <scope>NUCLEOTIDE SEQUENCE</scope>
    <source>
        <strain evidence="2">CAU 1522</strain>
    </source>
</reference>
<sequence>MRLLVLAIAWIATALPALAACDGRDLRPSLTQQQRATLQAALADTPYPQGNHWRATRGSEVLHLIGTIHLDDPRLDAPTARLRPLIETADRLLLEMTSAEEAELARALQSRPDLLLLPDTTLPEILPEEDWQRLAEAMRARNLPPFMAAKFQPWYVSMLLSVPPCLMAQLTGGAGAGGLDKRLTDIAAAAGVPMQALEPFDTAFRAFNAAPRETQIAMMRLSIGDPAATEDQFATLQAAYFDERPAESWLMTAILAPQSTAMDETKIAAVFAELETALLDTRNRAWIPVILQALAETDGPVVAAFGAAHLPGETGVLALLEAEGFVLERLPF</sequence>
<organism evidence="2 3">
    <name type="scientific">Thalassococcus arenae</name>
    <dbReference type="NCBI Taxonomy" id="2851652"/>
    <lineage>
        <taxon>Bacteria</taxon>
        <taxon>Pseudomonadati</taxon>
        <taxon>Pseudomonadota</taxon>
        <taxon>Alphaproteobacteria</taxon>
        <taxon>Rhodobacterales</taxon>
        <taxon>Roseobacteraceae</taxon>
        <taxon>Thalassococcus</taxon>
    </lineage>
</organism>
<gene>
    <name evidence="2" type="ORF">KUH32_09320</name>
</gene>
<feature type="chain" id="PRO_5047409091" evidence="1">
    <location>
        <begin position="20"/>
        <end position="332"/>
    </location>
</feature>
<comment type="caution">
    <text evidence="2">The sequence shown here is derived from an EMBL/GenBank/DDBJ whole genome shotgun (WGS) entry which is preliminary data.</text>
</comment>
<proteinExistence type="predicted"/>
<dbReference type="EMBL" id="JAHRWL010000001">
    <property type="protein sequence ID" value="MBV2359974.1"/>
    <property type="molecule type" value="Genomic_DNA"/>
</dbReference>
<keyword evidence="3" id="KW-1185">Reference proteome</keyword>
<dbReference type="InterPro" id="IPR002816">
    <property type="entry name" value="TraB/PrgY/GumN_fam"/>
</dbReference>
<dbReference type="InterPro" id="IPR047111">
    <property type="entry name" value="YbaP-like"/>
</dbReference>
<dbReference type="Pfam" id="PF01963">
    <property type="entry name" value="TraB_PrgY_gumN"/>
    <property type="match status" value="1"/>
</dbReference>
<evidence type="ECO:0000313" key="3">
    <source>
        <dbReference type="Proteomes" id="UP001166293"/>
    </source>
</evidence>
<evidence type="ECO:0000256" key="1">
    <source>
        <dbReference type="SAM" id="SignalP"/>
    </source>
</evidence>